<evidence type="ECO:0000313" key="2">
    <source>
        <dbReference type="Proteomes" id="UP000297031"/>
    </source>
</evidence>
<dbReference type="AlphaFoldDB" id="A0A4P7VAQ9"/>
<dbReference type="OrthoDB" id="1098294at2"/>
<gene>
    <name evidence="1" type="ORF">E7746_00690</name>
</gene>
<dbReference type="EMBL" id="CP039393">
    <property type="protein sequence ID" value="QCD34500.1"/>
    <property type="molecule type" value="Genomic_DNA"/>
</dbReference>
<proteinExistence type="predicted"/>
<reference evidence="1 2" key="1">
    <citation type="submission" date="2019-02" db="EMBL/GenBank/DDBJ databases">
        <title>Isolation and identification of novel species under the genus Muribaculum.</title>
        <authorList>
            <person name="Miyake S."/>
            <person name="Ding Y."/>
            <person name="Low A."/>
            <person name="Soh M."/>
            <person name="Seedorf H."/>
        </authorList>
    </citation>
    <scope>NUCLEOTIDE SEQUENCE [LARGE SCALE GENOMIC DNA]</scope>
    <source>
        <strain evidence="1 2">TLL-A4</strain>
    </source>
</reference>
<protein>
    <submittedName>
        <fullName evidence="1">Uncharacterized protein</fullName>
    </submittedName>
</protein>
<name>A0A4P7VAQ9_9BACT</name>
<keyword evidence="2" id="KW-1185">Reference proteome</keyword>
<organism evidence="1 2">
    <name type="scientific">Muribaculum gordoncarteri</name>
    <dbReference type="NCBI Taxonomy" id="2530390"/>
    <lineage>
        <taxon>Bacteria</taxon>
        <taxon>Pseudomonadati</taxon>
        <taxon>Bacteroidota</taxon>
        <taxon>Bacteroidia</taxon>
        <taxon>Bacteroidales</taxon>
        <taxon>Muribaculaceae</taxon>
        <taxon>Muribaculum</taxon>
    </lineage>
</organism>
<accession>A0A4P7VAQ9</accession>
<sequence>MKRTFITFLIVLIGVVNVYAQQVKMEYDNKALSLPEVMQQYFRIKGVQCISATMKGDFNGKRGKIKRISCHNGEFSEKEMMSEFIHFVLTDSVETLDFMAVPIDNGKMLLECVYPVNGQPMFSDTLDIDKNKILMETYTADDDAAFPILAYSSGIKIDSEIGTMIWFCGLRDSGVAPRKWRDEHGIDDYVYYTVTLEEDTPPGDNDPVYMKVAKEGGGAFHRH</sequence>
<dbReference type="Proteomes" id="UP000297031">
    <property type="component" value="Chromosome"/>
</dbReference>
<dbReference type="KEGG" id="mgod:E7746_00690"/>
<dbReference type="RefSeq" id="WP_136409510.1">
    <property type="nucleotide sequence ID" value="NZ_CP039393.1"/>
</dbReference>
<evidence type="ECO:0000313" key="1">
    <source>
        <dbReference type="EMBL" id="QCD34500.1"/>
    </source>
</evidence>